<reference evidence="1 2" key="1">
    <citation type="submission" date="2019-11" db="EMBL/GenBank/DDBJ databases">
        <title>Detection and genome characteristic of a blood enterococcus casselifavus isolate from Zhengzhou,china.</title>
        <authorList>
            <person name="Wen P."/>
        </authorList>
    </citation>
    <scope>NUCLEOTIDE SEQUENCE [LARGE SCALE GENOMIC DNA]</scope>
    <source>
        <strain evidence="1 2">EC291</strain>
    </source>
</reference>
<dbReference type="Proteomes" id="UP000422837">
    <property type="component" value="Chromosome"/>
</dbReference>
<protein>
    <submittedName>
        <fullName evidence="1">Uncharacterized protein</fullName>
    </submittedName>
</protein>
<dbReference type="EMBL" id="CP046123">
    <property type="protein sequence ID" value="QGN31264.1"/>
    <property type="molecule type" value="Genomic_DNA"/>
</dbReference>
<name>A0ABD6Z446_ENTCA</name>
<organism evidence="1 2">
    <name type="scientific">Enterococcus casseliflavus</name>
    <name type="common">Enterococcus flavescens</name>
    <dbReference type="NCBI Taxonomy" id="37734"/>
    <lineage>
        <taxon>Bacteria</taxon>
        <taxon>Bacillati</taxon>
        <taxon>Bacillota</taxon>
        <taxon>Bacilli</taxon>
        <taxon>Lactobacillales</taxon>
        <taxon>Enterococcaceae</taxon>
        <taxon>Enterococcus</taxon>
    </lineage>
</organism>
<evidence type="ECO:0000313" key="2">
    <source>
        <dbReference type="Proteomes" id="UP000422837"/>
    </source>
</evidence>
<proteinExistence type="predicted"/>
<dbReference type="AlphaFoldDB" id="A0ABD6Z446"/>
<evidence type="ECO:0000313" key="1">
    <source>
        <dbReference type="EMBL" id="QGN31264.1"/>
    </source>
</evidence>
<gene>
    <name evidence="1" type="ORF">GFU50_08310</name>
</gene>
<sequence>MDGKRVITMENVIKHTTTRKKLYDEIWDISAAATARKYDIPYQQFLAQLKEAEIPTPPSGYWVKLCSGKEVTVIELIGEFNKKIELFERVKNISYEEKKIDLTEIKISDNEKLEKEVVDSSDLIDMRETGYNYYDREGLYKEVWSDPVTEVAKKYHVSDNAIRKVCKSLNIPTPPAGYWAKVRTGSKIKIPPLPKGNYPKGKSGLRNNKWIEPEKQLAIEEKLNFLGKETLAAILSIAEQISLSDENQKFSPTVLKQKKSIIKWQKEYQKNLAKGWGKHNLEDPPMNADNLSEEGVQRRSRILDSIIRAIEPYGCQLLSDKEAFLINDEIVSITFSEAKDKIPHVLTKKENMKMLEYQEDKKRGRYAYEPRIRKYDYPFNGKLSLRVCNNRIFRDSKSYQLEERLGEILVALYEASDSVRVDRLAHEEAERKREEERILRKKKIDRYNEEVEQTLFLLNEAVDFENAERIRKYVEAAKISDNTNKYSDEWIDWAKKKADWLDPTVAASDEFFGEREHFKNEEAKVIKEKNTFWY</sequence>
<accession>A0ABD6Z446</accession>